<dbReference type="Pfam" id="PF08022">
    <property type="entry name" value="FAD_binding_8"/>
    <property type="match status" value="1"/>
</dbReference>
<dbReference type="InterPro" id="IPR017927">
    <property type="entry name" value="FAD-bd_FR_type"/>
</dbReference>
<dbReference type="CDD" id="cd06186">
    <property type="entry name" value="NOX_Duox_like_FAD_NADP"/>
    <property type="match status" value="1"/>
</dbReference>
<dbReference type="InterPro" id="IPR017938">
    <property type="entry name" value="Riboflavin_synthase-like_b-brl"/>
</dbReference>
<dbReference type="Proteomes" id="UP000247409">
    <property type="component" value="Unassembled WGS sequence"/>
</dbReference>
<dbReference type="InterPro" id="IPR013121">
    <property type="entry name" value="Fe_red_NAD-bd_6"/>
</dbReference>
<comment type="subcellular location">
    <subcellularLocation>
        <location evidence="1">Membrane</location>
        <topology evidence="1">Multi-pass membrane protein</topology>
    </subcellularLocation>
</comment>
<evidence type="ECO:0000256" key="1">
    <source>
        <dbReference type="ARBA" id="ARBA00004141"/>
    </source>
</evidence>
<dbReference type="STRING" id="448386.A0A2V3ITV3"/>
<feature type="compositionally biased region" description="Polar residues" evidence="6">
    <location>
        <begin position="445"/>
        <end position="461"/>
    </location>
</feature>
<feature type="transmembrane region" description="Helical" evidence="7">
    <location>
        <begin position="74"/>
        <end position="102"/>
    </location>
</feature>
<proteinExistence type="predicted"/>
<dbReference type="InterPro" id="IPR013112">
    <property type="entry name" value="FAD-bd_8"/>
</dbReference>
<reference evidence="9 10" key="1">
    <citation type="journal article" date="2018" name="Mol. Biol. Evol.">
        <title>Analysis of the draft genome of the red seaweed Gracilariopsis chorda provides insights into genome size evolution in Rhodophyta.</title>
        <authorList>
            <person name="Lee J."/>
            <person name="Yang E.C."/>
            <person name="Graf L."/>
            <person name="Yang J.H."/>
            <person name="Qiu H."/>
            <person name="Zel Zion U."/>
            <person name="Chan C.X."/>
            <person name="Stephens T.G."/>
            <person name="Weber A.P.M."/>
            <person name="Boo G.H."/>
            <person name="Boo S.M."/>
            <person name="Kim K.M."/>
            <person name="Shin Y."/>
            <person name="Jung M."/>
            <person name="Lee S.J."/>
            <person name="Yim H.S."/>
            <person name="Lee J.H."/>
            <person name="Bhattacharya D."/>
            <person name="Yoon H.S."/>
        </authorList>
    </citation>
    <scope>NUCLEOTIDE SEQUENCE [LARGE SCALE GENOMIC DNA]</scope>
    <source>
        <strain evidence="9 10">SKKU-2015</strain>
        <tissue evidence="9">Whole body</tissue>
    </source>
</reference>
<dbReference type="PANTHER" id="PTHR11972">
    <property type="entry name" value="NADPH OXIDASE"/>
    <property type="match status" value="1"/>
</dbReference>
<accession>A0A2V3ITV3</accession>
<feature type="transmembrane region" description="Helical" evidence="7">
    <location>
        <begin position="644"/>
        <end position="665"/>
    </location>
</feature>
<feature type="transmembrane region" description="Helical" evidence="7">
    <location>
        <begin position="580"/>
        <end position="604"/>
    </location>
</feature>
<dbReference type="PROSITE" id="PS51384">
    <property type="entry name" value="FAD_FR"/>
    <property type="match status" value="1"/>
</dbReference>
<evidence type="ECO:0000256" key="6">
    <source>
        <dbReference type="SAM" id="MobiDB-lite"/>
    </source>
</evidence>
<dbReference type="OrthoDB" id="6101at2759"/>
<dbReference type="Gene3D" id="3.40.50.80">
    <property type="entry name" value="Nucleotide-binding domain of ferredoxin-NADP reductase (FNR) module"/>
    <property type="match status" value="2"/>
</dbReference>
<dbReference type="GO" id="GO:0005886">
    <property type="term" value="C:plasma membrane"/>
    <property type="evidence" value="ECO:0007669"/>
    <property type="project" value="TreeGrafter"/>
</dbReference>
<name>A0A2V3ITV3_9FLOR</name>
<dbReference type="SFLD" id="SFLDS00052">
    <property type="entry name" value="Ferric_Reductase_Domain"/>
    <property type="match status" value="1"/>
</dbReference>
<dbReference type="Pfam" id="PF08030">
    <property type="entry name" value="NAD_binding_6"/>
    <property type="match status" value="1"/>
</dbReference>
<dbReference type="GO" id="GO:0016491">
    <property type="term" value="F:oxidoreductase activity"/>
    <property type="evidence" value="ECO:0007669"/>
    <property type="project" value="UniProtKB-KW"/>
</dbReference>
<keyword evidence="4" id="KW-0560">Oxidoreductase</keyword>
<dbReference type="Gene3D" id="2.40.30.10">
    <property type="entry name" value="Translation factors"/>
    <property type="match status" value="1"/>
</dbReference>
<protein>
    <submittedName>
        <fullName evidence="9">Respiratory burst oxidase-like</fullName>
    </submittedName>
</protein>
<evidence type="ECO:0000256" key="7">
    <source>
        <dbReference type="SAM" id="Phobius"/>
    </source>
</evidence>
<feature type="transmembrane region" description="Helical" evidence="7">
    <location>
        <begin position="159"/>
        <end position="179"/>
    </location>
</feature>
<evidence type="ECO:0000256" key="2">
    <source>
        <dbReference type="ARBA" id="ARBA00022692"/>
    </source>
</evidence>
<keyword evidence="3 7" id="KW-1133">Transmembrane helix</keyword>
<evidence type="ECO:0000313" key="9">
    <source>
        <dbReference type="EMBL" id="PXF45544.1"/>
    </source>
</evidence>
<keyword evidence="5 7" id="KW-0472">Membrane</keyword>
<dbReference type="InterPro" id="IPR039261">
    <property type="entry name" value="FNR_nucleotide-bd"/>
</dbReference>
<evidence type="ECO:0000256" key="5">
    <source>
        <dbReference type="ARBA" id="ARBA00023136"/>
    </source>
</evidence>
<evidence type="ECO:0000256" key="3">
    <source>
        <dbReference type="ARBA" id="ARBA00022989"/>
    </source>
</evidence>
<feature type="domain" description="FAD-binding FR-type" evidence="8">
    <location>
        <begin position="241"/>
        <end position="346"/>
    </location>
</feature>
<dbReference type="SUPFAM" id="SSF52343">
    <property type="entry name" value="Ferredoxin reductase-like, C-terminal NADP-linked domain"/>
    <property type="match status" value="2"/>
</dbReference>
<gene>
    <name evidence="9" type="ORF">BWQ96_04682</name>
</gene>
<feature type="transmembrane region" description="Helical" evidence="7">
    <location>
        <begin position="35"/>
        <end position="54"/>
    </location>
</feature>
<dbReference type="InterPro" id="IPR013130">
    <property type="entry name" value="Fe3_Rdtase_TM_dom"/>
</dbReference>
<evidence type="ECO:0000259" key="8">
    <source>
        <dbReference type="PROSITE" id="PS51384"/>
    </source>
</evidence>
<dbReference type="Pfam" id="PF01794">
    <property type="entry name" value="Ferric_reduct"/>
    <property type="match status" value="1"/>
</dbReference>
<sequence>MPVQSPNQQPASKLRMATRLTPFFANIEANLSTNAVLYLFFCFYALVMVLMFLWGFHGEIVYQPNIDLGPVMRYIIGMARGAGYTLNINTAFVLLLAARFIFTSLRDTPLENVLPLDKAFPMIHIVVGYTTALGVLIHGSFHFGWLFGWDLWAWGWFKFNMSVITGAILTVIFILMIIFSRPTMRKNHFRWFYRVHIIGALLFYPLLIIHGMYRTRPETYKYIIPAIVIYIADRLLRRAHASTTTLQLSAADSFFKDDNVLELRVPKPFRYCAGQYAELQVPSINREWHPFTIASAPHEPTLALYIKKLGDWTGILHDQFARRIQGTDDSLLTVRVRGPYGAPCQHVRGYDRVVLISGGIGATPFSAICKELHHLHQSGADRKDDGETVSRWRAGVDTTVVERRLYEAISRLYNVNVDAAVNELTAVDEQRSAFVTDMLQLNALSRNPNENVGTTSDSVATDSEDPDGTGASSTNMLRSYFEETDTEKPNDTLTAKKPISKDDSIFVSSTKALPNARQKIIHLFETRSHLLAFLHSTRVQFFLLLVLMGRIGVICTASIWESSFVSVSSDAGASRGAWVVIADTFLSAIFTLVIPVTIALEMSFMGANFFSRTARVLDFFLLLPAAIASTALNIHAWVNNEPLSNGLIALHYVVFIPLMFVLLLTRLHGTLGGRRLTDSQGRCHCEIHMRIPDVDFVWTTPTANDDLWLRKELEPLASGTDLRLHRYITREKQLDEETSIGGDFITETKLGRPEWDAVFSEVVARANSASTVGIFFCGPHKMGDDIRKSIRKTEIVSALKGAYLRSCREKTVIKDVGVSRNVVKRLKERGCSVRFAFREENFG</sequence>
<feature type="transmembrane region" description="Helical" evidence="7">
    <location>
        <begin position="191"/>
        <end position="213"/>
    </location>
</feature>
<dbReference type="InterPro" id="IPR050369">
    <property type="entry name" value="RBOH/FRE"/>
</dbReference>
<feature type="transmembrane region" description="Helical" evidence="7">
    <location>
        <begin position="616"/>
        <end position="638"/>
    </location>
</feature>
<evidence type="ECO:0000313" key="10">
    <source>
        <dbReference type="Proteomes" id="UP000247409"/>
    </source>
</evidence>
<evidence type="ECO:0000256" key="4">
    <source>
        <dbReference type="ARBA" id="ARBA00023002"/>
    </source>
</evidence>
<dbReference type="SUPFAM" id="SSF63380">
    <property type="entry name" value="Riboflavin synthase domain-like"/>
    <property type="match status" value="1"/>
</dbReference>
<keyword evidence="10" id="KW-1185">Reference proteome</keyword>
<comment type="caution">
    <text evidence="9">The sequence shown here is derived from an EMBL/GenBank/DDBJ whole genome shotgun (WGS) entry which is preliminary data.</text>
</comment>
<dbReference type="PANTHER" id="PTHR11972:SF153">
    <property type="entry name" value="SUPEROXIDE-GENERATING NADPH OXIDASE HEAVY CHAIN SUBUNIT A"/>
    <property type="match status" value="1"/>
</dbReference>
<feature type="transmembrane region" description="Helical" evidence="7">
    <location>
        <begin position="123"/>
        <end position="147"/>
    </location>
</feature>
<feature type="transmembrane region" description="Helical" evidence="7">
    <location>
        <begin position="541"/>
        <end position="560"/>
    </location>
</feature>
<keyword evidence="2 7" id="KW-0812">Transmembrane</keyword>
<organism evidence="9 10">
    <name type="scientific">Gracilariopsis chorda</name>
    <dbReference type="NCBI Taxonomy" id="448386"/>
    <lineage>
        <taxon>Eukaryota</taxon>
        <taxon>Rhodophyta</taxon>
        <taxon>Florideophyceae</taxon>
        <taxon>Rhodymeniophycidae</taxon>
        <taxon>Gracilariales</taxon>
        <taxon>Gracilariaceae</taxon>
        <taxon>Gracilariopsis</taxon>
    </lineage>
</organism>
<dbReference type="AlphaFoldDB" id="A0A2V3ITV3"/>
<feature type="region of interest" description="Disordered" evidence="6">
    <location>
        <begin position="445"/>
        <end position="474"/>
    </location>
</feature>
<dbReference type="EMBL" id="NBIV01000058">
    <property type="protein sequence ID" value="PXF45544.1"/>
    <property type="molecule type" value="Genomic_DNA"/>
</dbReference>